<evidence type="ECO:0000313" key="2">
    <source>
        <dbReference type="EMBL" id="PSR75169.1"/>
    </source>
</evidence>
<protein>
    <submittedName>
        <fullName evidence="2">Uncharacterized protein</fullName>
    </submittedName>
</protein>
<dbReference type="AlphaFoldDB" id="A0A2R6NS05"/>
<evidence type="ECO:0000313" key="3">
    <source>
        <dbReference type="Proteomes" id="UP000186601"/>
    </source>
</evidence>
<gene>
    <name evidence="2" type="ORF">PHLCEN_2v9285</name>
</gene>
<keyword evidence="3" id="KW-1185">Reference proteome</keyword>
<reference evidence="2 3" key="1">
    <citation type="submission" date="2018-02" db="EMBL/GenBank/DDBJ databases">
        <title>Genome sequence of the basidiomycete white-rot fungus Phlebia centrifuga.</title>
        <authorList>
            <person name="Granchi Z."/>
            <person name="Peng M."/>
            <person name="de Vries R.P."/>
            <person name="Hilden K."/>
            <person name="Makela M.R."/>
            <person name="Grigoriev I."/>
            <person name="Riley R."/>
        </authorList>
    </citation>
    <scope>NUCLEOTIDE SEQUENCE [LARGE SCALE GENOMIC DNA]</scope>
    <source>
        <strain evidence="2 3">FBCC195</strain>
    </source>
</reference>
<name>A0A2R6NS05_9APHY</name>
<organism evidence="2 3">
    <name type="scientific">Hermanssonia centrifuga</name>
    <dbReference type="NCBI Taxonomy" id="98765"/>
    <lineage>
        <taxon>Eukaryota</taxon>
        <taxon>Fungi</taxon>
        <taxon>Dikarya</taxon>
        <taxon>Basidiomycota</taxon>
        <taxon>Agaricomycotina</taxon>
        <taxon>Agaricomycetes</taxon>
        <taxon>Polyporales</taxon>
        <taxon>Meruliaceae</taxon>
        <taxon>Hermanssonia</taxon>
    </lineage>
</organism>
<keyword evidence="1" id="KW-0732">Signal</keyword>
<sequence>MFSKLQSIITLALTTLLASTVNGLVTRDDTLAPATLANAVYLIYPYGHQYHIGVPASAVLNVTTRQPVQVEALPIQDDVPGVCYLSSF</sequence>
<accession>A0A2R6NS05</accession>
<proteinExistence type="predicted"/>
<dbReference type="EMBL" id="MLYV02000922">
    <property type="protein sequence ID" value="PSR75169.1"/>
    <property type="molecule type" value="Genomic_DNA"/>
</dbReference>
<dbReference type="Proteomes" id="UP000186601">
    <property type="component" value="Unassembled WGS sequence"/>
</dbReference>
<evidence type="ECO:0000256" key="1">
    <source>
        <dbReference type="SAM" id="SignalP"/>
    </source>
</evidence>
<feature type="signal peptide" evidence="1">
    <location>
        <begin position="1"/>
        <end position="23"/>
    </location>
</feature>
<feature type="chain" id="PRO_5015353340" evidence="1">
    <location>
        <begin position="24"/>
        <end position="88"/>
    </location>
</feature>
<comment type="caution">
    <text evidence="2">The sequence shown here is derived from an EMBL/GenBank/DDBJ whole genome shotgun (WGS) entry which is preliminary data.</text>
</comment>